<dbReference type="PANTHER" id="PTHR42771">
    <property type="entry name" value="IRON(3+)-HYDROXAMATE IMPORT ATP-BINDING PROTEIN FHUC"/>
    <property type="match status" value="1"/>
</dbReference>
<keyword evidence="8 13" id="KW-0067">ATP-binding</keyword>
<dbReference type="InterPro" id="IPR017871">
    <property type="entry name" value="ABC_transporter-like_CS"/>
</dbReference>
<dbReference type="EMBL" id="RRUE01000002">
    <property type="protein sequence ID" value="RRN43797.1"/>
    <property type="molecule type" value="Genomic_DNA"/>
</dbReference>
<dbReference type="PROSITE" id="PS00211">
    <property type="entry name" value="ABC_TRANSPORTER_1"/>
    <property type="match status" value="1"/>
</dbReference>
<dbReference type="GO" id="GO:0005886">
    <property type="term" value="C:plasma membrane"/>
    <property type="evidence" value="ECO:0007669"/>
    <property type="project" value="UniProtKB-SubCell"/>
</dbReference>
<dbReference type="InterPro" id="IPR003593">
    <property type="entry name" value="AAA+_ATPase"/>
</dbReference>
<evidence type="ECO:0000256" key="4">
    <source>
        <dbReference type="ARBA" id="ARBA00022475"/>
    </source>
</evidence>
<evidence type="ECO:0000256" key="10">
    <source>
        <dbReference type="ARBA" id="ARBA00023065"/>
    </source>
</evidence>
<dbReference type="PANTHER" id="PTHR42771:SF12">
    <property type="entry name" value="FE(3+) DICITRATE TRANSPORT ATP-BINDING PROTEIN FECE-RELATED"/>
    <property type="match status" value="1"/>
</dbReference>
<accession>A0A426FM85</accession>
<dbReference type="InterPro" id="IPR051535">
    <property type="entry name" value="Siderophore_ABC-ATPase"/>
</dbReference>
<keyword evidence="10" id="KW-0406">Ion transport</keyword>
<proteinExistence type="inferred from homology"/>
<dbReference type="Proteomes" id="UP000270261">
    <property type="component" value="Unassembled WGS sequence"/>
</dbReference>
<evidence type="ECO:0000256" key="9">
    <source>
        <dbReference type="ARBA" id="ARBA00023004"/>
    </source>
</evidence>
<comment type="caution">
    <text evidence="13">The sequence shown here is derived from an EMBL/GenBank/DDBJ whole genome shotgun (WGS) entry which is preliminary data.</text>
</comment>
<keyword evidence="4" id="KW-1003">Cell membrane</keyword>
<dbReference type="Pfam" id="PF00005">
    <property type="entry name" value="ABC_tran"/>
    <property type="match status" value="1"/>
</dbReference>
<dbReference type="AlphaFoldDB" id="A0A426FM85"/>
<dbReference type="SUPFAM" id="SSF52540">
    <property type="entry name" value="P-loop containing nucleoside triphosphate hydrolases"/>
    <property type="match status" value="1"/>
</dbReference>
<protein>
    <submittedName>
        <fullName evidence="13">ABC transporter ATP-binding protein</fullName>
    </submittedName>
</protein>
<keyword evidence="11" id="KW-0472">Membrane</keyword>
<evidence type="ECO:0000256" key="1">
    <source>
        <dbReference type="ARBA" id="ARBA00004202"/>
    </source>
</evidence>
<comment type="subcellular location">
    <subcellularLocation>
        <location evidence="1">Cell membrane</location>
        <topology evidence="1">Peripheral membrane protein</topology>
    </subcellularLocation>
</comment>
<keyword evidence="6" id="KW-0997">Cell inner membrane</keyword>
<dbReference type="FunFam" id="3.40.50.300:FF:000134">
    <property type="entry name" value="Iron-enterobactin ABC transporter ATP-binding protein"/>
    <property type="match status" value="1"/>
</dbReference>
<sequence>MSSTPISPVQSAAGKTSITAAASSAFCASTTGEPRLRGRSLTLGHGERVVSSGLNIDVPDCAFTVIIGPNGCGKSTLLKALARLSRPQAGEVLLDGSLIQQLPTREVARRLGVLPQSARHPEGIRVAELVARGRHPHQDWLGRWSAADQQAIDHAMQATRVADLAGRFVDELSGGQRQRVWIAMVLAQETPLMLLDEPCTFLDLSHQIGLLELLRRLNRQERRTMVAVLHDLNQACRYADHLVVMREGQIVTQGAPNDIVDAALIEQVFDLPCRIIPDPVAGSPMIVPLGEPESL</sequence>
<dbReference type="Gene3D" id="3.40.50.300">
    <property type="entry name" value="P-loop containing nucleotide triphosphate hydrolases"/>
    <property type="match status" value="1"/>
</dbReference>
<feature type="domain" description="ABC transporter" evidence="12">
    <location>
        <begin position="36"/>
        <end position="272"/>
    </location>
</feature>
<dbReference type="SMART" id="SM00382">
    <property type="entry name" value="AAA"/>
    <property type="match status" value="1"/>
</dbReference>
<dbReference type="OrthoDB" id="5296765at2"/>
<dbReference type="CDD" id="cd03214">
    <property type="entry name" value="ABC_Iron-Siderophores_B12_Hemin"/>
    <property type="match status" value="1"/>
</dbReference>
<evidence type="ECO:0000313" key="14">
    <source>
        <dbReference type="Proteomes" id="UP000270261"/>
    </source>
</evidence>
<evidence type="ECO:0000256" key="11">
    <source>
        <dbReference type="ARBA" id="ARBA00023136"/>
    </source>
</evidence>
<evidence type="ECO:0000256" key="3">
    <source>
        <dbReference type="ARBA" id="ARBA00022448"/>
    </source>
</evidence>
<dbReference type="InterPro" id="IPR003439">
    <property type="entry name" value="ABC_transporter-like_ATP-bd"/>
</dbReference>
<dbReference type="RefSeq" id="WP_125096000.1">
    <property type="nucleotide sequence ID" value="NZ_RRUE01000002.1"/>
</dbReference>
<keyword evidence="3" id="KW-0813">Transport</keyword>
<reference evidence="13 14" key="1">
    <citation type="submission" date="2018-11" db="EMBL/GenBank/DDBJ databases">
        <title>Genome sequencing of Lautropia sp. KCOM 2505 (= ChDC F240).</title>
        <authorList>
            <person name="Kook J.-K."/>
            <person name="Park S.-N."/>
            <person name="Lim Y.K."/>
        </authorList>
    </citation>
    <scope>NUCLEOTIDE SEQUENCE [LARGE SCALE GENOMIC DNA]</scope>
    <source>
        <strain evidence="13 14">KCOM 2505</strain>
    </source>
</reference>
<keyword evidence="14" id="KW-1185">Reference proteome</keyword>
<dbReference type="InterPro" id="IPR027417">
    <property type="entry name" value="P-loop_NTPase"/>
</dbReference>
<comment type="similarity">
    <text evidence="2">Belongs to the ABC transporter superfamily.</text>
</comment>
<dbReference type="GO" id="GO:0006826">
    <property type="term" value="P:iron ion transport"/>
    <property type="evidence" value="ECO:0007669"/>
    <property type="project" value="UniProtKB-KW"/>
</dbReference>
<evidence type="ECO:0000259" key="12">
    <source>
        <dbReference type="PROSITE" id="PS50893"/>
    </source>
</evidence>
<keyword evidence="9" id="KW-0408">Iron</keyword>
<dbReference type="GO" id="GO:0016887">
    <property type="term" value="F:ATP hydrolysis activity"/>
    <property type="evidence" value="ECO:0007669"/>
    <property type="project" value="InterPro"/>
</dbReference>
<evidence type="ECO:0000256" key="7">
    <source>
        <dbReference type="ARBA" id="ARBA00022741"/>
    </source>
</evidence>
<gene>
    <name evidence="13" type="ORF">EHV23_10305</name>
</gene>
<evidence type="ECO:0000256" key="8">
    <source>
        <dbReference type="ARBA" id="ARBA00022840"/>
    </source>
</evidence>
<evidence type="ECO:0000313" key="13">
    <source>
        <dbReference type="EMBL" id="RRN43797.1"/>
    </source>
</evidence>
<evidence type="ECO:0000256" key="5">
    <source>
        <dbReference type="ARBA" id="ARBA00022496"/>
    </source>
</evidence>
<organism evidence="13 14">
    <name type="scientific">Lautropia dentalis</name>
    <dbReference type="NCBI Taxonomy" id="2490857"/>
    <lineage>
        <taxon>Bacteria</taxon>
        <taxon>Pseudomonadati</taxon>
        <taxon>Pseudomonadota</taxon>
        <taxon>Betaproteobacteria</taxon>
        <taxon>Burkholderiales</taxon>
        <taxon>Burkholderiaceae</taxon>
        <taxon>Lautropia</taxon>
    </lineage>
</organism>
<keyword evidence="7" id="KW-0547">Nucleotide-binding</keyword>
<dbReference type="PROSITE" id="PS50893">
    <property type="entry name" value="ABC_TRANSPORTER_2"/>
    <property type="match status" value="1"/>
</dbReference>
<evidence type="ECO:0000256" key="2">
    <source>
        <dbReference type="ARBA" id="ARBA00005417"/>
    </source>
</evidence>
<keyword evidence="5" id="KW-0410">Iron transport</keyword>
<name>A0A426FM85_9BURK</name>
<evidence type="ECO:0000256" key="6">
    <source>
        <dbReference type="ARBA" id="ARBA00022519"/>
    </source>
</evidence>
<dbReference type="GO" id="GO:0005524">
    <property type="term" value="F:ATP binding"/>
    <property type="evidence" value="ECO:0007669"/>
    <property type="project" value="UniProtKB-KW"/>
</dbReference>